<evidence type="ECO:0000313" key="3">
    <source>
        <dbReference type="Proteomes" id="UP000001784"/>
    </source>
</evidence>
<name>A0LFR8_SYNFM</name>
<evidence type="ECO:0000256" key="1">
    <source>
        <dbReference type="SAM" id="MobiDB-lite"/>
    </source>
</evidence>
<organism evidence="2 3">
    <name type="scientific">Syntrophobacter fumaroxidans (strain DSM 10017 / MPOB)</name>
    <dbReference type="NCBI Taxonomy" id="335543"/>
    <lineage>
        <taxon>Bacteria</taxon>
        <taxon>Pseudomonadati</taxon>
        <taxon>Thermodesulfobacteriota</taxon>
        <taxon>Syntrophobacteria</taxon>
        <taxon>Syntrophobacterales</taxon>
        <taxon>Syntrophobacteraceae</taxon>
        <taxon>Syntrophobacter</taxon>
    </lineage>
</organism>
<dbReference type="InParanoid" id="A0LFR8"/>
<accession>A0LFR8</accession>
<dbReference type="STRING" id="335543.Sfum_0571"/>
<dbReference type="KEGG" id="sfu:Sfum_0571"/>
<dbReference type="EMBL" id="CP000478">
    <property type="protein sequence ID" value="ABK16270.1"/>
    <property type="molecule type" value="Genomic_DNA"/>
</dbReference>
<reference evidence="2 3" key="1">
    <citation type="submission" date="2006-10" db="EMBL/GenBank/DDBJ databases">
        <title>Complete sequence of Syntrophobacter fumaroxidans MPOB.</title>
        <authorList>
            <consortium name="US DOE Joint Genome Institute"/>
            <person name="Copeland A."/>
            <person name="Lucas S."/>
            <person name="Lapidus A."/>
            <person name="Barry K."/>
            <person name="Detter J.C."/>
            <person name="Glavina del Rio T."/>
            <person name="Hammon N."/>
            <person name="Israni S."/>
            <person name="Pitluck S."/>
            <person name="Goltsman E.G."/>
            <person name="Martinez M."/>
            <person name="Schmutz J."/>
            <person name="Larimer F."/>
            <person name="Land M."/>
            <person name="Hauser L."/>
            <person name="Kyrpides N."/>
            <person name="Kim E."/>
            <person name="Boone D.R."/>
            <person name="Brockman F."/>
            <person name="Culley D."/>
            <person name="Ferry J."/>
            <person name="Gunsalus R."/>
            <person name="McInerney M.J."/>
            <person name="Morrison M."/>
            <person name="Plugge C."/>
            <person name="Rohlin L."/>
            <person name="Scholten J."/>
            <person name="Sieber J."/>
            <person name="Stams A.J.M."/>
            <person name="Worm P."/>
            <person name="Henstra A.M."/>
            <person name="Richardson P."/>
        </authorList>
    </citation>
    <scope>NUCLEOTIDE SEQUENCE [LARGE SCALE GENOMIC DNA]</scope>
    <source>
        <strain evidence="3">DSM 10017 / MPOB</strain>
    </source>
</reference>
<feature type="compositionally biased region" description="Basic and acidic residues" evidence="1">
    <location>
        <begin position="81"/>
        <end position="92"/>
    </location>
</feature>
<keyword evidence="3" id="KW-1185">Reference proteome</keyword>
<evidence type="ECO:0000313" key="2">
    <source>
        <dbReference type="EMBL" id="ABK16270.1"/>
    </source>
</evidence>
<feature type="region of interest" description="Disordered" evidence="1">
    <location>
        <begin position="60"/>
        <end position="92"/>
    </location>
</feature>
<feature type="region of interest" description="Disordered" evidence="1">
    <location>
        <begin position="1"/>
        <end position="23"/>
    </location>
</feature>
<dbReference type="Proteomes" id="UP000001784">
    <property type="component" value="Chromosome"/>
</dbReference>
<dbReference type="AlphaFoldDB" id="A0LFR8"/>
<protein>
    <submittedName>
        <fullName evidence="2">Uncharacterized protein</fullName>
    </submittedName>
</protein>
<gene>
    <name evidence="2" type="ordered locus">Sfum_0571</name>
</gene>
<sequence>MGPPRSRTPGGRAIAVKRSKAIPGDSERQGIMARFLPLEAAAGGQARFPADNPAVCAAGLKAPDFPEPSPSPGRPSSAVHGEPESDRIRECE</sequence>
<proteinExistence type="predicted"/>
<dbReference type="HOGENOM" id="CLU_2412126_0_0_7"/>